<accession>A0A545UQW4</accession>
<organism evidence="2 3">
    <name type="scientific">Cordyceps javanica</name>
    <dbReference type="NCBI Taxonomy" id="43265"/>
    <lineage>
        <taxon>Eukaryota</taxon>
        <taxon>Fungi</taxon>
        <taxon>Dikarya</taxon>
        <taxon>Ascomycota</taxon>
        <taxon>Pezizomycotina</taxon>
        <taxon>Sordariomycetes</taxon>
        <taxon>Hypocreomycetidae</taxon>
        <taxon>Hypocreales</taxon>
        <taxon>Cordycipitaceae</taxon>
        <taxon>Cordyceps</taxon>
    </lineage>
</organism>
<protein>
    <submittedName>
        <fullName evidence="2">Uncharacterized protein</fullName>
    </submittedName>
</protein>
<evidence type="ECO:0000313" key="3">
    <source>
        <dbReference type="Proteomes" id="UP000315783"/>
    </source>
</evidence>
<comment type="caution">
    <text evidence="2">The sequence shown here is derived from an EMBL/GenBank/DDBJ whole genome shotgun (WGS) entry which is preliminary data.</text>
</comment>
<gene>
    <name evidence="2" type="ORF">IF1G_09441</name>
</gene>
<proteinExistence type="predicted"/>
<dbReference type="EMBL" id="SPUK01000017">
    <property type="protein sequence ID" value="TQV91856.1"/>
    <property type="molecule type" value="Genomic_DNA"/>
</dbReference>
<feature type="region of interest" description="Disordered" evidence="1">
    <location>
        <begin position="18"/>
        <end position="91"/>
    </location>
</feature>
<name>A0A545UQW4_9HYPO</name>
<dbReference type="Proteomes" id="UP000315783">
    <property type="component" value="Unassembled WGS sequence"/>
</dbReference>
<keyword evidence="3" id="KW-1185">Reference proteome</keyword>
<dbReference type="AlphaFoldDB" id="A0A545UQW4"/>
<reference evidence="2 3" key="1">
    <citation type="journal article" date="2019" name="Appl. Microbiol. Biotechnol.">
        <title>Genome sequence of Isaria javanica and comparative genome analysis insights into family S53 peptidase evolution in fungal entomopathogens.</title>
        <authorList>
            <person name="Lin R."/>
            <person name="Zhang X."/>
            <person name="Xin B."/>
            <person name="Zou M."/>
            <person name="Gao Y."/>
            <person name="Qin F."/>
            <person name="Hu Q."/>
            <person name="Xie B."/>
            <person name="Cheng X."/>
        </authorList>
    </citation>
    <scope>NUCLEOTIDE SEQUENCE [LARGE SCALE GENOMIC DNA]</scope>
    <source>
        <strain evidence="2 3">IJ1G</strain>
    </source>
</reference>
<sequence length="91" mass="10190">MGMVNLIAHSLVCDCNSVRDEGQGSMCKSDGRRQGEKGSEKEREKEREEGRGKDKKTRKKTRKKEREKEKGKEVAGPSGLHDTECPVVFPA</sequence>
<feature type="compositionally biased region" description="Basic and acidic residues" evidence="1">
    <location>
        <begin position="64"/>
        <end position="73"/>
    </location>
</feature>
<feature type="compositionally biased region" description="Basic residues" evidence="1">
    <location>
        <begin position="53"/>
        <end position="63"/>
    </location>
</feature>
<evidence type="ECO:0000256" key="1">
    <source>
        <dbReference type="SAM" id="MobiDB-lite"/>
    </source>
</evidence>
<evidence type="ECO:0000313" key="2">
    <source>
        <dbReference type="EMBL" id="TQV91856.1"/>
    </source>
</evidence>
<feature type="compositionally biased region" description="Basic and acidic residues" evidence="1">
    <location>
        <begin position="29"/>
        <end position="52"/>
    </location>
</feature>